<evidence type="ECO:0000259" key="1">
    <source>
        <dbReference type="Pfam" id="PF18431"/>
    </source>
</evidence>
<protein>
    <recommendedName>
        <fullName evidence="1">Bacterial CdiA-CT RNAse A domain-containing protein</fullName>
    </recommendedName>
</protein>
<organism evidence="2 3">
    <name type="scientific">Candidatus Fokinia crypta</name>
    <dbReference type="NCBI Taxonomy" id="1920990"/>
    <lineage>
        <taxon>Bacteria</taxon>
        <taxon>Pseudomonadati</taxon>
        <taxon>Pseudomonadota</taxon>
        <taxon>Alphaproteobacteria</taxon>
        <taxon>Rickettsiales</taxon>
        <taxon>Candidatus Midichloriaceae</taxon>
        <taxon>Candidatus Fokinia</taxon>
    </lineage>
</organism>
<dbReference type="RefSeq" id="WP_323722121.1">
    <property type="nucleotide sequence ID" value="NZ_CP110343.1"/>
</dbReference>
<sequence length="184" mass="21422">MKKLMYALLTLIVFITNVGLAEERKEVAVCEEKLVKYTIKFDIIENDNVFFSHTYSEHIGKSDVWLKSKMYYRNMNFASTYFNKEIANDTIRKALRDNKGKICMWLDSLNKMSKSDNRRKKALLLVTTDVNKEIGFGIQNDGKKINLKRANIVLKATSHEDVGIGLYVFTSYPAKSRKYEKKQR</sequence>
<evidence type="ECO:0000313" key="3">
    <source>
        <dbReference type="Proteomes" id="UP001325140"/>
    </source>
</evidence>
<feature type="domain" description="Bacterial CdiA-CT RNAse A" evidence="1">
    <location>
        <begin position="52"/>
        <end position="173"/>
    </location>
</feature>
<dbReference type="EMBL" id="CP110343">
    <property type="protein sequence ID" value="WPX98149.1"/>
    <property type="molecule type" value="Genomic_DNA"/>
</dbReference>
<accession>A0ABZ0UR20</accession>
<keyword evidence="3" id="KW-1185">Reference proteome</keyword>
<dbReference type="Proteomes" id="UP001325140">
    <property type="component" value="Chromosome"/>
</dbReference>
<dbReference type="Pfam" id="PF18431">
    <property type="entry name" value="RNAse_A_bac"/>
    <property type="match status" value="1"/>
</dbReference>
<gene>
    <name evidence="2" type="ORF">Fokcrypt_00688</name>
</gene>
<name>A0ABZ0UR20_9RICK</name>
<proteinExistence type="predicted"/>
<dbReference type="InterPro" id="IPR041436">
    <property type="entry name" value="RNAse_A_bac"/>
</dbReference>
<reference evidence="2" key="1">
    <citation type="submission" date="2022-10" db="EMBL/GenBank/DDBJ databases">
        <title>Host association and intracellularity evolved multiple times independently in the Rickettsiales.</title>
        <authorList>
            <person name="Castelli M."/>
            <person name="Nardi T."/>
            <person name="Gammuto L."/>
            <person name="Bellinzona G."/>
            <person name="Sabaneyeva E."/>
            <person name="Potekhin A."/>
            <person name="Serra V."/>
            <person name="Petroni G."/>
            <person name="Sassera D."/>
        </authorList>
    </citation>
    <scope>NUCLEOTIDE SEQUENCE [LARGE SCALE GENOMIC DNA]</scope>
    <source>
        <strain evidence="2">US_Bl 11III1</strain>
    </source>
</reference>
<evidence type="ECO:0000313" key="2">
    <source>
        <dbReference type="EMBL" id="WPX98149.1"/>
    </source>
</evidence>